<organism evidence="1 2">
    <name type="scientific">Rhipicephalus microplus</name>
    <name type="common">Cattle tick</name>
    <name type="synonym">Boophilus microplus</name>
    <dbReference type="NCBI Taxonomy" id="6941"/>
    <lineage>
        <taxon>Eukaryota</taxon>
        <taxon>Metazoa</taxon>
        <taxon>Ecdysozoa</taxon>
        <taxon>Arthropoda</taxon>
        <taxon>Chelicerata</taxon>
        <taxon>Arachnida</taxon>
        <taxon>Acari</taxon>
        <taxon>Parasitiformes</taxon>
        <taxon>Ixodida</taxon>
        <taxon>Ixodoidea</taxon>
        <taxon>Ixodidae</taxon>
        <taxon>Rhipicephalinae</taxon>
        <taxon>Rhipicephalus</taxon>
        <taxon>Boophilus</taxon>
    </lineage>
</organism>
<evidence type="ECO:0000313" key="1">
    <source>
        <dbReference type="EMBL" id="KAH8025536.1"/>
    </source>
</evidence>
<name>A0A9J6DV03_RHIMP</name>
<dbReference type="AlphaFoldDB" id="A0A9J6DV03"/>
<proteinExistence type="predicted"/>
<comment type="caution">
    <text evidence="1">The sequence shown here is derived from an EMBL/GenBank/DDBJ whole genome shotgun (WGS) entry which is preliminary data.</text>
</comment>
<gene>
    <name evidence="1" type="ORF">HPB51_009476</name>
</gene>
<evidence type="ECO:0000313" key="2">
    <source>
        <dbReference type="Proteomes" id="UP000821866"/>
    </source>
</evidence>
<sequence length="184" mass="19916">MRRKKKKRAVRGKTKSVTPLRLVRSGAGRPGVTDVDGAVESSKTAALGWTLCVRVDDGNGCEAVACNNSQPACMPRWGWPAAIESGTAYSRLLLLQRYAVLRAAAIVATDHTRARRRRLLKLTIRNRVNRSRFARGLGGAPVRLLYLGCTTLLGGARTGSFQLHWRPGIGSCHSSTPMGHVGTL</sequence>
<dbReference type="EMBL" id="JABSTU010000007">
    <property type="protein sequence ID" value="KAH8025536.1"/>
    <property type="molecule type" value="Genomic_DNA"/>
</dbReference>
<reference evidence="1" key="1">
    <citation type="journal article" date="2020" name="Cell">
        <title>Large-Scale Comparative Analyses of Tick Genomes Elucidate Their Genetic Diversity and Vector Capacities.</title>
        <authorList>
            <consortium name="Tick Genome and Microbiome Consortium (TIGMIC)"/>
            <person name="Jia N."/>
            <person name="Wang J."/>
            <person name="Shi W."/>
            <person name="Du L."/>
            <person name="Sun Y."/>
            <person name="Zhan W."/>
            <person name="Jiang J.F."/>
            <person name="Wang Q."/>
            <person name="Zhang B."/>
            <person name="Ji P."/>
            <person name="Bell-Sakyi L."/>
            <person name="Cui X.M."/>
            <person name="Yuan T.T."/>
            <person name="Jiang B.G."/>
            <person name="Yang W.F."/>
            <person name="Lam T.T."/>
            <person name="Chang Q.C."/>
            <person name="Ding S.J."/>
            <person name="Wang X.J."/>
            <person name="Zhu J.G."/>
            <person name="Ruan X.D."/>
            <person name="Zhao L."/>
            <person name="Wei J.T."/>
            <person name="Ye R.Z."/>
            <person name="Que T.C."/>
            <person name="Du C.H."/>
            <person name="Zhou Y.H."/>
            <person name="Cheng J.X."/>
            <person name="Dai P.F."/>
            <person name="Guo W.B."/>
            <person name="Han X.H."/>
            <person name="Huang E.J."/>
            <person name="Li L.F."/>
            <person name="Wei W."/>
            <person name="Gao Y.C."/>
            <person name="Liu J.Z."/>
            <person name="Shao H.Z."/>
            <person name="Wang X."/>
            <person name="Wang C.C."/>
            <person name="Yang T.C."/>
            <person name="Huo Q.B."/>
            <person name="Li W."/>
            <person name="Chen H.Y."/>
            <person name="Chen S.E."/>
            <person name="Zhou L.G."/>
            <person name="Ni X.B."/>
            <person name="Tian J.H."/>
            <person name="Sheng Y."/>
            <person name="Liu T."/>
            <person name="Pan Y.S."/>
            <person name="Xia L.Y."/>
            <person name="Li J."/>
            <person name="Zhao F."/>
            <person name="Cao W.C."/>
        </authorList>
    </citation>
    <scope>NUCLEOTIDE SEQUENCE</scope>
    <source>
        <strain evidence="1">Rmic-2018</strain>
    </source>
</reference>
<protein>
    <submittedName>
        <fullName evidence="1">Uncharacterized protein</fullName>
    </submittedName>
</protein>
<dbReference type="Proteomes" id="UP000821866">
    <property type="component" value="Unassembled WGS sequence"/>
</dbReference>
<accession>A0A9J6DV03</accession>
<keyword evidence="2" id="KW-1185">Reference proteome</keyword>
<reference evidence="1" key="2">
    <citation type="submission" date="2021-09" db="EMBL/GenBank/DDBJ databases">
        <authorList>
            <person name="Jia N."/>
            <person name="Wang J."/>
            <person name="Shi W."/>
            <person name="Du L."/>
            <person name="Sun Y."/>
            <person name="Zhan W."/>
            <person name="Jiang J."/>
            <person name="Wang Q."/>
            <person name="Zhang B."/>
            <person name="Ji P."/>
            <person name="Sakyi L.B."/>
            <person name="Cui X."/>
            <person name="Yuan T."/>
            <person name="Jiang B."/>
            <person name="Yang W."/>
            <person name="Lam T.T.-Y."/>
            <person name="Chang Q."/>
            <person name="Ding S."/>
            <person name="Wang X."/>
            <person name="Zhu J."/>
            <person name="Ruan X."/>
            <person name="Zhao L."/>
            <person name="Wei J."/>
            <person name="Que T."/>
            <person name="Du C."/>
            <person name="Cheng J."/>
            <person name="Dai P."/>
            <person name="Han X."/>
            <person name="Huang E."/>
            <person name="Gao Y."/>
            <person name="Liu J."/>
            <person name="Shao H."/>
            <person name="Ye R."/>
            <person name="Li L."/>
            <person name="Wei W."/>
            <person name="Wang X."/>
            <person name="Wang C."/>
            <person name="Huo Q."/>
            <person name="Li W."/>
            <person name="Guo W."/>
            <person name="Chen H."/>
            <person name="Chen S."/>
            <person name="Zhou L."/>
            <person name="Zhou L."/>
            <person name="Ni X."/>
            <person name="Tian J."/>
            <person name="Zhou Y."/>
            <person name="Sheng Y."/>
            <person name="Liu T."/>
            <person name="Pan Y."/>
            <person name="Xia L."/>
            <person name="Li J."/>
            <person name="Zhao F."/>
            <person name="Cao W."/>
        </authorList>
    </citation>
    <scope>NUCLEOTIDE SEQUENCE</scope>
    <source>
        <strain evidence="1">Rmic-2018</strain>
        <tissue evidence="1">Larvae</tissue>
    </source>
</reference>